<feature type="transmembrane region" description="Helical" evidence="2">
    <location>
        <begin position="44"/>
        <end position="65"/>
    </location>
</feature>
<evidence type="ECO:0000313" key="3">
    <source>
        <dbReference type="EMBL" id="SFF09615.1"/>
    </source>
</evidence>
<feature type="region of interest" description="Disordered" evidence="1">
    <location>
        <begin position="1"/>
        <end position="29"/>
    </location>
</feature>
<dbReference type="EMBL" id="FOMT01000005">
    <property type="protein sequence ID" value="SFF09615.1"/>
    <property type="molecule type" value="Genomic_DNA"/>
</dbReference>
<keyword evidence="2" id="KW-0472">Membrane</keyword>
<sequence length="169" mass="19500">MSRTWERKVRKNTNQINKARKKHGASQIGTSAAPKVERFKGRNYIFPIFLVLMISMYTILVTTAPDFEPTTMLWVTIGCYLFLALIFLLRRPYLAVGKDYIQTRKLTGDKQLHVSNIKGISVQKGAVVIMQQKGANWVFSRLLNRYPTDEMSSRLQDFAKTHNLPFETK</sequence>
<gene>
    <name evidence="3" type="ORF">SAMN05216378_5088</name>
</gene>
<feature type="transmembrane region" description="Helical" evidence="2">
    <location>
        <begin position="71"/>
        <end position="89"/>
    </location>
</feature>
<organism evidence="3 4">
    <name type="scientific">Paenibacillus catalpae</name>
    <dbReference type="NCBI Taxonomy" id="1045775"/>
    <lineage>
        <taxon>Bacteria</taxon>
        <taxon>Bacillati</taxon>
        <taxon>Bacillota</taxon>
        <taxon>Bacilli</taxon>
        <taxon>Bacillales</taxon>
        <taxon>Paenibacillaceae</taxon>
        <taxon>Paenibacillus</taxon>
    </lineage>
</organism>
<dbReference type="STRING" id="1045775.SAMN05216378_5088"/>
<evidence type="ECO:0000313" key="4">
    <source>
        <dbReference type="Proteomes" id="UP000198855"/>
    </source>
</evidence>
<proteinExistence type="predicted"/>
<keyword evidence="2" id="KW-0812">Transmembrane</keyword>
<dbReference type="Proteomes" id="UP000198855">
    <property type="component" value="Unassembled WGS sequence"/>
</dbReference>
<reference evidence="4" key="1">
    <citation type="submission" date="2016-10" db="EMBL/GenBank/DDBJ databases">
        <authorList>
            <person name="Varghese N."/>
            <person name="Submissions S."/>
        </authorList>
    </citation>
    <scope>NUCLEOTIDE SEQUENCE [LARGE SCALE GENOMIC DNA]</scope>
    <source>
        <strain evidence="4">CGMCC 1.10784</strain>
    </source>
</reference>
<keyword evidence="4" id="KW-1185">Reference proteome</keyword>
<evidence type="ECO:0000256" key="1">
    <source>
        <dbReference type="SAM" id="MobiDB-lite"/>
    </source>
</evidence>
<keyword evidence="2" id="KW-1133">Transmembrane helix</keyword>
<accession>A0A1I2FW96</accession>
<dbReference type="AlphaFoldDB" id="A0A1I2FW96"/>
<protein>
    <submittedName>
        <fullName evidence="3">Uncharacterized protein</fullName>
    </submittedName>
</protein>
<evidence type="ECO:0000256" key="2">
    <source>
        <dbReference type="SAM" id="Phobius"/>
    </source>
</evidence>
<dbReference type="RefSeq" id="WP_091189204.1">
    <property type="nucleotide sequence ID" value="NZ_FOMT01000005.1"/>
</dbReference>
<dbReference type="OrthoDB" id="2598858at2"/>
<name>A0A1I2FW96_9BACL</name>